<gene>
    <name evidence="1" type="ORF">FRX94_01445</name>
</gene>
<organism evidence="1 2">
    <name type="scientific">Corynebacterium canis</name>
    <dbReference type="NCBI Taxonomy" id="679663"/>
    <lineage>
        <taxon>Bacteria</taxon>
        <taxon>Bacillati</taxon>
        <taxon>Actinomycetota</taxon>
        <taxon>Actinomycetes</taxon>
        <taxon>Mycobacteriales</taxon>
        <taxon>Corynebacteriaceae</taxon>
        <taxon>Corynebacterium</taxon>
    </lineage>
</organism>
<evidence type="ECO:0000313" key="2">
    <source>
        <dbReference type="Proteomes" id="UP000320791"/>
    </source>
</evidence>
<dbReference type="EMBL" id="VOHM01000002">
    <property type="protein sequence ID" value="TWT28880.1"/>
    <property type="molecule type" value="Genomic_DNA"/>
</dbReference>
<sequence>MPNEAHPVGVAVPSSIDLMNIGSYGVGELFSPGRFAHGVQVLSDLMPLFSYSVAAQFLVPLDYVIS</sequence>
<name>A0A5C5UTR0_9CORY</name>
<dbReference type="Proteomes" id="UP000320791">
    <property type="component" value="Unassembled WGS sequence"/>
</dbReference>
<dbReference type="RefSeq" id="WP_146323335.1">
    <property type="nucleotide sequence ID" value="NZ_BAABLR010000075.1"/>
</dbReference>
<evidence type="ECO:0000313" key="1">
    <source>
        <dbReference type="EMBL" id="TWT28880.1"/>
    </source>
</evidence>
<comment type="caution">
    <text evidence="1">The sequence shown here is derived from an EMBL/GenBank/DDBJ whole genome shotgun (WGS) entry which is preliminary data.</text>
</comment>
<keyword evidence="2" id="KW-1185">Reference proteome</keyword>
<protein>
    <submittedName>
        <fullName evidence="1">Uncharacterized protein</fullName>
    </submittedName>
</protein>
<accession>A0A5C5UTR0</accession>
<reference evidence="1 2" key="1">
    <citation type="submission" date="2019-08" db="EMBL/GenBank/DDBJ databases">
        <authorList>
            <person name="Lei W."/>
        </authorList>
    </citation>
    <scope>NUCLEOTIDE SEQUENCE [LARGE SCALE GENOMIC DNA]</scope>
    <source>
        <strain evidence="1 2">CCUG 58627</strain>
    </source>
</reference>
<dbReference type="AlphaFoldDB" id="A0A5C5UTR0"/>
<proteinExistence type="predicted"/>